<keyword evidence="2" id="KW-1185">Reference proteome</keyword>
<evidence type="ECO:0008006" key="3">
    <source>
        <dbReference type="Google" id="ProtNLM"/>
    </source>
</evidence>
<dbReference type="AlphaFoldDB" id="A0A1I6TDD1"/>
<protein>
    <recommendedName>
        <fullName evidence="3">Deacetylase</fullName>
    </recommendedName>
</protein>
<dbReference type="EMBL" id="FOZX01000006">
    <property type="protein sequence ID" value="SFS87128.1"/>
    <property type="molecule type" value="Genomic_DNA"/>
</dbReference>
<proteinExistence type="predicted"/>
<dbReference type="Pfam" id="PF10096">
    <property type="entry name" value="DUF2334"/>
    <property type="match status" value="1"/>
</dbReference>
<gene>
    <name evidence="1" type="ORF">SAMN05660874_03896</name>
</gene>
<accession>A0A1I6TDD1</accession>
<dbReference type="Proteomes" id="UP000198852">
    <property type="component" value="Unassembled WGS sequence"/>
</dbReference>
<sequence>MRRGDTWLSGNGHPRQAEWVFVSTPLVVSLSGLEHRSLDSCADFAAELDRRHVPLSLLISPRPTDLDARDHRSPMLSWVADRVGGRDTVSLHGFARVSPGLRSRLAPAARLPAHEAGLRLVAASAVLEQAGLRTRTFVPPRWLASPGTVLAAQRRGFSVCADAMGVRDLGTGRVLRSRIRILGPGEVAEPWWCRALVLGAGRAARRGRAVRLAVEAQTLAKPAVRPAILDAIDLALHHGADPVTYASFATARPEAERVPTPRIPHEAW</sequence>
<dbReference type="STRING" id="95161.SAMN05660874_03896"/>
<organism evidence="1 2">
    <name type="scientific">Saccharopolyspora flava</name>
    <dbReference type="NCBI Taxonomy" id="95161"/>
    <lineage>
        <taxon>Bacteria</taxon>
        <taxon>Bacillati</taxon>
        <taxon>Actinomycetota</taxon>
        <taxon>Actinomycetes</taxon>
        <taxon>Pseudonocardiales</taxon>
        <taxon>Pseudonocardiaceae</taxon>
        <taxon>Saccharopolyspora</taxon>
    </lineage>
</organism>
<name>A0A1I6TDD1_9PSEU</name>
<evidence type="ECO:0000313" key="2">
    <source>
        <dbReference type="Proteomes" id="UP000198852"/>
    </source>
</evidence>
<dbReference type="InterPro" id="IPR018763">
    <property type="entry name" value="DUF2334"/>
</dbReference>
<reference evidence="2" key="1">
    <citation type="submission" date="2016-10" db="EMBL/GenBank/DDBJ databases">
        <authorList>
            <person name="Varghese N."/>
            <person name="Submissions S."/>
        </authorList>
    </citation>
    <scope>NUCLEOTIDE SEQUENCE [LARGE SCALE GENOMIC DNA]</scope>
    <source>
        <strain evidence="2">DSM 44771</strain>
    </source>
</reference>
<evidence type="ECO:0000313" key="1">
    <source>
        <dbReference type="EMBL" id="SFS87128.1"/>
    </source>
</evidence>